<organism evidence="2 3">
    <name type="scientific">Meloidogyne graminicola</name>
    <dbReference type="NCBI Taxonomy" id="189291"/>
    <lineage>
        <taxon>Eukaryota</taxon>
        <taxon>Metazoa</taxon>
        <taxon>Ecdysozoa</taxon>
        <taxon>Nematoda</taxon>
        <taxon>Chromadorea</taxon>
        <taxon>Rhabditida</taxon>
        <taxon>Tylenchina</taxon>
        <taxon>Tylenchomorpha</taxon>
        <taxon>Tylenchoidea</taxon>
        <taxon>Meloidogynidae</taxon>
        <taxon>Meloidogyninae</taxon>
        <taxon>Meloidogyne</taxon>
    </lineage>
</organism>
<gene>
    <name evidence="2" type="ORF">Mgra_00006569</name>
</gene>
<dbReference type="AlphaFoldDB" id="A0A8S9ZL73"/>
<comment type="caution">
    <text evidence="2">The sequence shown here is derived from an EMBL/GenBank/DDBJ whole genome shotgun (WGS) entry which is preliminary data.</text>
</comment>
<reference evidence="2" key="1">
    <citation type="journal article" date="2020" name="Ecol. Evol.">
        <title>Genome structure and content of the rice root-knot nematode (Meloidogyne graminicola).</title>
        <authorList>
            <person name="Phan N.T."/>
            <person name="Danchin E.G.J."/>
            <person name="Klopp C."/>
            <person name="Perfus-Barbeoch L."/>
            <person name="Kozlowski D.K."/>
            <person name="Koutsovoulos G.D."/>
            <person name="Lopez-Roques C."/>
            <person name="Bouchez O."/>
            <person name="Zahm M."/>
            <person name="Besnard G."/>
            <person name="Bellafiore S."/>
        </authorList>
    </citation>
    <scope>NUCLEOTIDE SEQUENCE</scope>
    <source>
        <strain evidence="2">VN-18</strain>
    </source>
</reference>
<proteinExistence type="predicted"/>
<protein>
    <submittedName>
        <fullName evidence="2">Uncharacterized protein</fullName>
    </submittedName>
</protein>
<dbReference type="EMBL" id="JABEBT010000065">
    <property type="protein sequence ID" value="KAF7634044.1"/>
    <property type="molecule type" value="Genomic_DNA"/>
</dbReference>
<evidence type="ECO:0000256" key="1">
    <source>
        <dbReference type="SAM" id="MobiDB-lite"/>
    </source>
</evidence>
<accession>A0A8S9ZL73</accession>
<keyword evidence="3" id="KW-1185">Reference proteome</keyword>
<sequence>MASSKLNKQIENGVHSEPGSFALEESPIEEEELLFFGKEENKKVNKEEQNLEKQKTLNKRREYYLKGRRQYSEMSSLYKQVNLL</sequence>
<evidence type="ECO:0000313" key="3">
    <source>
        <dbReference type="Proteomes" id="UP000605970"/>
    </source>
</evidence>
<name>A0A8S9ZL73_9BILA</name>
<feature type="compositionally biased region" description="Polar residues" evidence="1">
    <location>
        <begin position="1"/>
        <end position="10"/>
    </location>
</feature>
<evidence type="ECO:0000313" key="2">
    <source>
        <dbReference type="EMBL" id="KAF7634044.1"/>
    </source>
</evidence>
<dbReference type="Proteomes" id="UP000605970">
    <property type="component" value="Unassembled WGS sequence"/>
</dbReference>
<feature type="region of interest" description="Disordered" evidence="1">
    <location>
        <begin position="1"/>
        <end position="26"/>
    </location>
</feature>